<dbReference type="Pfam" id="PF08486">
    <property type="entry name" value="SpoIID"/>
    <property type="match status" value="1"/>
</dbReference>
<proteinExistence type="predicted"/>
<gene>
    <name evidence="2" type="ORF">METZ01_LOCUS62255</name>
</gene>
<dbReference type="EMBL" id="UINC01003806">
    <property type="protein sequence ID" value="SVA09401.1"/>
    <property type="molecule type" value="Genomic_DNA"/>
</dbReference>
<dbReference type="PROSITE" id="PS51272">
    <property type="entry name" value="SLH"/>
    <property type="match status" value="2"/>
</dbReference>
<protein>
    <recommendedName>
        <fullName evidence="1">SLH domain-containing protein</fullName>
    </recommendedName>
</protein>
<evidence type="ECO:0000259" key="1">
    <source>
        <dbReference type="PROSITE" id="PS51272"/>
    </source>
</evidence>
<dbReference type="AlphaFoldDB" id="A0A381T1H8"/>
<organism evidence="2">
    <name type="scientific">marine metagenome</name>
    <dbReference type="NCBI Taxonomy" id="408172"/>
    <lineage>
        <taxon>unclassified sequences</taxon>
        <taxon>metagenomes</taxon>
        <taxon>ecological metagenomes</taxon>
    </lineage>
</organism>
<dbReference type="Pfam" id="PF00395">
    <property type="entry name" value="SLH"/>
    <property type="match status" value="3"/>
</dbReference>
<dbReference type="InterPro" id="IPR013693">
    <property type="entry name" value="SpoIID/LytB_N"/>
</dbReference>
<evidence type="ECO:0000313" key="2">
    <source>
        <dbReference type="EMBL" id="SVA09401.1"/>
    </source>
</evidence>
<dbReference type="InterPro" id="IPR001119">
    <property type="entry name" value="SLH_dom"/>
</dbReference>
<feature type="domain" description="SLH" evidence="1">
    <location>
        <begin position="484"/>
        <end position="542"/>
    </location>
</feature>
<feature type="domain" description="SLH" evidence="1">
    <location>
        <begin position="420"/>
        <end position="483"/>
    </location>
</feature>
<sequence>MLVVRRLSGALALLLAVSVLGANVTTAAAADIRFEGHGWGHGVGLSQYGAKAMGADGATYDQILHRYFTEISLVPLSSTERGSFLATETMPFWVGLLQDQSGVVFTVSVESAQLCFDDTDTCVATAAPGETWRFGYDAPERCYFQRATGLGDYARIGPAGSCDASVRPTTALTSLFLPRKARSYRDGILRFRWSSTPSRFHVIFQSGVGSYLRGVSAAPDTWSDASLRAQAVTVRSLAAWHAKDQGQVQHLDENRRPDCHCNLYDHNPDPVFRGATGEEAHPNWVAAVNATASEVMRTGDGLALGMYSSSSGGVTENYSDVFGPSTFTHLRSIVDSPAFSISANNPHTAWASSYDQSVIAAAYGLSWVSNLTVLGRNYSGSAATVQITGIRNGRPVVVAISAVDLRLTLSLRSTSFDILTIPRFEDVSTEHVFAGEVMGLVELGITQGCSTDRFCPNESVTRGQMAAFLTRALDLDSPTNTDSFDDDDGSIFENDIEALYAAGITRGCTINSFCPSLAVSRGEMAAFLVRAFDLSGPGGDPFTDDDGSYFEPEIGVLEAAGVSSGCAPNQYCPDGLVTRGEMAAFLIRALAAA</sequence>
<reference evidence="2" key="1">
    <citation type="submission" date="2018-05" db="EMBL/GenBank/DDBJ databases">
        <authorList>
            <person name="Lanie J.A."/>
            <person name="Ng W.-L."/>
            <person name="Kazmierczak K.M."/>
            <person name="Andrzejewski T.M."/>
            <person name="Davidsen T.M."/>
            <person name="Wayne K.J."/>
            <person name="Tettelin H."/>
            <person name="Glass J.I."/>
            <person name="Rusch D."/>
            <person name="Podicherti R."/>
            <person name="Tsui H.-C.T."/>
            <person name="Winkler M.E."/>
        </authorList>
    </citation>
    <scope>NUCLEOTIDE SEQUENCE</scope>
</reference>
<accession>A0A381T1H8</accession>
<name>A0A381T1H8_9ZZZZ</name>